<name>A0A6M8HPN5_9PROT</name>
<evidence type="ECO:0000256" key="1">
    <source>
        <dbReference type="SAM" id="SignalP"/>
    </source>
</evidence>
<organism evidence="2 3">
    <name type="scientific">Lichenicola cladoniae</name>
    <dbReference type="NCBI Taxonomy" id="1484109"/>
    <lineage>
        <taxon>Bacteria</taxon>
        <taxon>Pseudomonadati</taxon>
        <taxon>Pseudomonadota</taxon>
        <taxon>Alphaproteobacteria</taxon>
        <taxon>Acetobacterales</taxon>
        <taxon>Acetobacteraceae</taxon>
        <taxon>Lichenicola</taxon>
    </lineage>
</organism>
<sequence>MAILSRAFCIGILLVGSAPARANDLDMLRDRLGLSIVTQNLSTRIVPTVARPDRPVTMRDLADADRQPCLHRVSDALSIYPPALVRSLVHTLALADMIHAWDIRIGGFHAPGLIAVSCEAADLNVAYEIASLHNSFAALVLMHAQPDWSEWEKFNPDGFRYGDETTYKHELQDPGASDGGSLLNRDGFATALGMTGRENDFESYAQRAFGHPADLVAALPGNTRMQGKLRLLMKTYQSLAPDIENRFTADGLAAAAH</sequence>
<evidence type="ECO:0000313" key="2">
    <source>
        <dbReference type="EMBL" id="QKE90250.1"/>
    </source>
</evidence>
<dbReference type="AlphaFoldDB" id="A0A6M8HPN5"/>
<feature type="chain" id="PRO_5027068832" evidence="1">
    <location>
        <begin position="23"/>
        <end position="257"/>
    </location>
</feature>
<protein>
    <submittedName>
        <fullName evidence="2">Uncharacterized protein</fullName>
    </submittedName>
</protein>
<proteinExistence type="predicted"/>
<reference evidence="2 3" key="1">
    <citation type="journal article" date="2014" name="World J. Microbiol. Biotechnol.">
        <title>Biodiversity and physiological characteristics of Antarctic and Arctic lichens-associated bacteria.</title>
        <authorList>
            <person name="Lee Y.M."/>
            <person name="Kim E.H."/>
            <person name="Lee H.K."/>
            <person name="Hong S.G."/>
        </authorList>
    </citation>
    <scope>NUCLEOTIDE SEQUENCE [LARGE SCALE GENOMIC DNA]</scope>
    <source>
        <strain evidence="2 3">PAMC 26569</strain>
    </source>
</reference>
<gene>
    <name evidence="2" type="ORF">HN018_09535</name>
</gene>
<dbReference type="KEGG" id="lck:HN018_09535"/>
<evidence type="ECO:0000313" key="3">
    <source>
        <dbReference type="Proteomes" id="UP000500767"/>
    </source>
</evidence>
<accession>A0A6M8HPN5</accession>
<dbReference type="EMBL" id="CP053708">
    <property type="protein sequence ID" value="QKE90250.1"/>
    <property type="molecule type" value="Genomic_DNA"/>
</dbReference>
<dbReference type="Proteomes" id="UP000500767">
    <property type="component" value="Chromosome"/>
</dbReference>
<keyword evidence="1" id="KW-0732">Signal</keyword>
<dbReference type="RefSeq" id="WP_171834069.1">
    <property type="nucleotide sequence ID" value="NZ_CP053708.1"/>
</dbReference>
<keyword evidence="3" id="KW-1185">Reference proteome</keyword>
<feature type="signal peptide" evidence="1">
    <location>
        <begin position="1"/>
        <end position="22"/>
    </location>
</feature>